<dbReference type="EMBL" id="CCDP010000002">
    <property type="protein sequence ID" value="CDQ40649.1"/>
    <property type="molecule type" value="Genomic_DNA"/>
</dbReference>
<dbReference type="InterPro" id="IPR014729">
    <property type="entry name" value="Rossmann-like_a/b/a_fold"/>
</dbReference>
<feature type="short sequence motif" description="'HIGH' region" evidence="8">
    <location>
        <begin position="10"/>
        <end position="18"/>
    </location>
</feature>
<sequence length="332" mass="37094">MKTIFSGIQPSGTLTLGNYLGALKHFTQLQEDHDCFFCIVDEHAITVPQDRLKLRNNIRSLAALYLASGIDPEKSTLFIQSEVAAHTQLGWMLQSISYMGELERMTQFKDKSNKETAISSGLLTYPTLMAADILLYNTDIVPVGEDQKQHLELTRNLAQRFNNKYNDIFTVPEVSIPKVGARIMSLQDPTKKMSKSDSNEKGFISMLDEPKKIEKKIKSAVTDSEGKVKYDKENKPGVSNLLTIYSICSGESIDVLEEKYEGKGYGVFKQDVANAVIHLLEPIQNKYYALIDSEDLDNILDRGADKAGMTANRTVAKAKKAMGLGRVKKKKK</sequence>
<keyword evidence="11" id="KW-1185">Reference proteome</keyword>
<protein>
    <recommendedName>
        <fullName evidence="8">Tryptophan--tRNA ligase</fullName>
        <ecNumber evidence="8">6.1.1.2</ecNumber>
    </recommendedName>
    <alternativeName>
        <fullName evidence="8">Tryptophanyl-tRNA synthetase</fullName>
        <shortName evidence="8">TrpRS</shortName>
    </alternativeName>
</protein>
<dbReference type="RefSeq" id="WP_021292274.1">
    <property type="nucleotide sequence ID" value="NZ_BNER01000006.1"/>
</dbReference>
<keyword evidence="6 8" id="KW-0030">Aminoacyl-tRNA synthetase</keyword>
<dbReference type="CDD" id="cd00806">
    <property type="entry name" value="TrpRS_core"/>
    <property type="match status" value="1"/>
</dbReference>
<dbReference type="InterPro" id="IPR050203">
    <property type="entry name" value="Trp-tRNA_synthetase"/>
</dbReference>
<dbReference type="InterPro" id="IPR024109">
    <property type="entry name" value="Trp-tRNA-ligase_bac-type"/>
</dbReference>
<comment type="function">
    <text evidence="8">Catalyzes the attachment of tryptophan to tRNA(Trp).</text>
</comment>
<evidence type="ECO:0000256" key="6">
    <source>
        <dbReference type="ARBA" id="ARBA00023146"/>
    </source>
</evidence>
<feature type="binding site" evidence="8">
    <location>
        <begin position="192"/>
        <end position="196"/>
    </location>
    <ligand>
        <name>ATP</name>
        <dbReference type="ChEBI" id="CHEBI:30616"/>
    </ligand>
</feature>
<keyword evidence="5 8" id="KW-0648">Protein biosynthesis</keyword>
<dbReference type="FunFam" id="1.10.240.10:FF:000002">
    <property type="entry name" value="Tryptophan--tRNA ligase"/>
    <property type="match status" value="1"/>
</dbReference>
<reference evidence="10 11" key="1">
    <citation type="submission" date="2014-03" db="EMBL/GenBank/DDBJ databases">
        <authorList>
            <person name="Urmite Genomes U."/>
        </authorList>
    </citation>
    <scope>NUCLEOTIDE SEQUENCE [LARGE SCALE GENOMIC DNA]</scope>
    <source>
        <strain evidence="10 11">Vm-5</strain>
    </source>
</reference>
<evidence type="ECO:0000256" key="7">
    <source>
        <dbReference type="ARBA" id="ARBA00049929"/>
    </source>
</evidence>
<organism evidence="10 11">
    <name type="scientific">Virgibacillus massiliensis</name>
    <dbReference type="NCBI Taxonomy" id="1462526"/>
    <lineage>
        <taxon>Bacteria</taxon>
        <taxon>Bacillati</taxon>
        <taxon>Bacillota</taxon>
        <taxon>Bacilli</taxon>
        <taxon>Bacillales</taxon>
        <taxon>Bacillaceae</taxon>
        <taxon>Virgibacillus</taxon>
    </lineage>
</organism>
<dbReference type="NCBIfam" id="TIGR00233">
    <property type="entry name" value="trpS"/>
    <property type="match status" value="1"/>
</dbReference>
<comment type="subcellular location">
    <subcellularLocation>
        <location evidence="8">Cytoplasm</location>
    </subcellularLocation>
</comment>
<accession>A0A024QDS2</accession>
<comment type="similarity">
    <text evidence="1 8 9">Belongs to the class-I aminoacyl-tRNA synthetase family.</text>
</comment>
<dbReference type="STRING" id="1462526.BN990_02976"/>
<feature type="short sequence motif" description="'KMSKS' region" evidence="8">
    <location>
        <begin position="192"/>
        <end position="196"/>
    </location>
</feature>
<comment type="caution">
    <text evidence="10">The sequence shown here is derived from an EMBL/GenBank/DDBJ whole genome shotgun (WGS) entry which is preliminary data.</text>
</comment>
<evidence type="ECO:0000256" key="9">
    <source>
        <dbReference type="RuleBase" id="RU363036"/>
    </source>
</evidence>
<dbReference type="PANTHER" id="PTHR43766:SF1">
    <property type="entry name" value="TRYPTOPHAN--TRNA LIGASE, MITOCHONDRIAL"/>
    <property type="match status" value="1"/>
</dbReference>
<dbReference type="InterPro" id="IPR001412">
    <property type="entry name" value="aa-tRNA-synth_I_CS"/>
</dbReference>
<feature type="binding site" evidence="8">
    <location>
        <position position="183"/>
    </location>
    <ligand>
        <name>ATP</name>
        <dbReference type="ChEBI" id="CHEBI:30616"/>
    </ligand>
</feature>
<evidence type="ECO:0000256" key="5">
    <source>
        <dbReference type="ARBA" id="ARBA00022917"/>
    </source>
</evidence>
<comment type="subunit">
    <text evidence="8">Homodimer.</text>
</comment>
<keyword evidence="4 8" id="KW-0067">ATP-binding</keyword>
<dbReference type="Gene3D" id="3.40.50.620">
    <property type="entry name" value="HUPs"/>
    <property type="match status" value="1"/>
</dbReference>
<dbReference type="InterPro" id="IPR002305">
    <property type="entry name" value="aa-tRNA-synth_Ic"/>
</dbReference>
<keyword evidence="2 8" id="KW-0436">Ligase</keyword>
<dbReference type="PROSITE" id="PS00178">
    <property type="entry name" value="AA_TRNA_LIGASE_I"/>
    <property type="match status" value="1"/>
</dbReference>
<comment type="catalytic activity">
    <reaction evidence="7 8">
        <text>tRNA(Trp) + L-tryptophan + ATP = L-tryptophyl-tRNA(Trp) + AMP + diphosphate + H(+)</text>
        <dbReference type="Rhea" id="RHEA:24080"/>
        <dbReference type="Rhea" id="RHEA-COMP:9671"/>
        <dbReference type="Rhea" id="RHEA-COMP:9705"/>
        <dbReference type="ChEBI" id="CHEBI:15378"/>
        <dbReference type="ChEBI" id="CHEBI:30616"/>
        <dbReference type="ChEBI" id="CHEBI:33019"/>
        <dbReference type="ChEBI" id="CHEBI:57912"/>
        <dbReference type="ChEBI" id="CHEBI:78442"/>
        <dbReference type="ChEBI" id="CHEBI:78535"/>
        <dbReference type="ChEBI" id="CHEBI:456215"/>
        <dbReference type="EC" id="6.1.1.2"/>
    </reaction>
</comment>
<keyword evidence="3 8" id="KW-0547">Nucleotide-binding</keyword>
<dbReference type="PRINTS" id="PR01039">
    <property type="entry name" value="TRNASYNTHTRP"/>
</dbReference>
<name>A0A024QDS2_9BACI</name>
<proteinExistence type="inferred from homology"/>
<dbReference type="SUPFAM" id="SSF52374">
    <property type="entry name" value="Nucleotidylyl transferase"/>
    <property type="match status" value="1"/>
</dbReference>
<dbReference type="GO" id="GO:0005829">
    <property type="term" value="C:cytosol"/>
    <property type="evidence" value="ECO:0007669"/>
    <property type="project" value="TreeGrafter"/>
</dbReference>
<dbReference type="GO" id="GO:0006436">
    <property type="term" value="P:tryptophanyl-tRNA aminoacylation"/>
    <property type="evidence" value="ECO:0007669"/>
    <property type="project" value="UniProtKB-UniRule"/>
</dbReference>
<feature type="binding site" evidence="8">
    <location>
        <position position="132"/>
    </location>
    <ligand>
        <name>L-tryptophan</name>
        <dbReference type="ChEBI" id="CHEBI:57912"/>
    </ligand>
</feature>
<keyword evidence="8" id="KW-0963">Cytoplasm</keyword>
<dbReference type="Pfam" id="PF00579">
    <property type="entry name" value="tRNA-synt_1b"/>
    <property type="match status" value="1"/>
</dbReference>
<feature type="binding site" evidence="8">
    <location>
        <begin position="144"/>
        <end position="146"/>
    </location>
    <ligand>
        <name>ATP</name>
        <dbReference type="ChEBI" id="CHEBI:30616"/>
    </ligand>
</feature>
<dbReference type="GO" id="GO:0004830">
    <property type="term" value="F:tryptophan-tRNA ligase activity"/>
    <property type="evidence" value="ECO:0007669"/>
    <property type="project" value="UniProtKB-UniRule"/>
</dbReference>
<dbReference type="EC" id="6.1.1.2" evidence="8"/>
<evidence type="ECO:0000256" key="3">
    <source>
        <dbReference type="ARBA" id="ARBA00022741"/>
    </source>
</evidence>
<feature type="binding site" evidence="8">
    <location>
        <begin position="9"/>
        <end position="11"/>
    </location>
    <ligand>
        <name>ATP</name>
        <dbReference type="ChEBI" id="CHEBI:30616"/>
    </ligand>
</feature>
<dbReference type="PANTHER" id="PTHR43766">
    <property type="entry name" value="TRYPTOPHAN--TRNA LIGASE, MITOCHONDRIAL"/>
    <property type="match status" value="1"/>
</dbReference>
<feature type="binding site" evidence="8">
    <location>
        <begin position="17"/>
        <end position="18"/>
    </location>
    <ligand>
        <name>ATP</name>
        <dbReference type="ChEBI" id="CHEBI:30616"/>
    </ligand>
</feature>
<dbReference type="InterPro" id="IPR002306">
    <property type="entry name" value="Trp-tRNA-ligase"/>
</dbReference>
<dbReference type="eggNOG" id="COG0180">
    <property type="taxonomic scope" value="Bacteria"/>
</dbReference>
<evidence type="ECO:0000256" key="2">
    <source>
        <dbReference type="ARBA" id="ARBA00022598"/>
    </source>
</evidence>
<dbReference type="Gene3D" id="1.10.240.10">
    <property type="entry name" value="Tyrosyl-Transfer RNA Synthetase"/>
    <property type="match status" value="1"/>
</dbReference>
<gene>
    <name evidence="8 10" type="primary">trpS</name>
    <name evidence="10" type="ORF">BN990_02976</name>
</gene>
<dbReference type="GO" id="GO:0005524">
    <property type="term" value="F:ATP binding"/>
    <property type="evidence" value="ECO:0007669"/>
    <property type="project" value="UniProtKB-UniRule"/>
</dbReference>
<dbReference type="OrthoDB" id="9801042at2"/>
<dbReference type="AlphaFoldDB" id="A0A024QDS2"/>
<dbReference type="Proteomes" id="UP000028875">
    <property type="component" value="Unassembled WGS sequence"/>
</dbReference>
<reference evidence="11" key="2">
    <citation type="submission" date="2014-05" db="EMBL/GenBank/DDBJ databases">
        <title>Draft genome sequence of Virgibacillus massiliensis Vm-5.</title>
        <authorList>
            <person name="Khelaifia S."/>
            <person name="Croce O."/>
            <person name="Lagier J.C."/>
            <person name="Raoult D."/>
        </authorList>
    </citation>
    <scope>NUCLEOTIDE SEQUENCE [LARGE SCALE GENOMIC DNA]</scope>
    <source>
        <strain evidence="11">Vm-5</strain>
    </source>
</reference>
<evidence type="ECO:0000256" key="8">
    <source>
        <dbReference type="HAMAP-Rule" id="MF_00140"/>
    </source>
</evidence>
<dbReference type="HAMAP" id="MF_00140_B">
    <property type="entry name" value="Trp_tRNA_synth_B"/>
    <property type="match status" value="1"/>
</dbReference>
<evidence type="ECO:0000313" key="10">
    <source>
        <dbReference type="EMBL" id="CDQ40649.1"/>
    </source>
</evidence>
<evidence type="ECO:0000256" key="4">
    <source>
        <dbReference type="ARBA" id="ARBA00022840"/>
    </source>
</evidence>
<evidence type="ECO:0000256" key="1">
    <source>
        <dbReference type="ARBA" id="ARBA00005594"/>
    </source>
</evidence>
<evidence type="ECO:0000313" key="11">
    <source>
        <dbReference type="Proteomes" id="UP000028875"/>
    </source>
</evidence>